<reference evidence="1" key="1">
    <citation type="submission" date="2019-12" db="EMBL/GenBank/DDBJ databases">
        <title>Genome sequencing and annotation of Brassica cretica.</title>
        <authorList>
            <person name="Studholme D.J."/>
            <person name="Sarris P."/>
        </authorList>
    </citation>
    <scope>NUCLEOTIDE SEQUENCE</scope>
    <source>
        <strain evidence="1">PFS-109/04</strain>
        <tissue evidence="1">Leaf</tissue>
    </source>
</reference>
<protein>
    <submittedName>
        <fullName evidence="1">Uncharacterized protein</fullName>
    </submittedName>
</protein>
<name>A0A8S9PU45_BRACR</name>
<sequence>MFNPVEVFLFFRHRFIERRAFPSRSASGSSWMYVSVIFRIVGNVAGIQVDMLGFIDLCVPCGRPDEWSCEVEFSSADFCRSAREDCTACEDKSKLVKVCEDKRVIRGWRQGMDEVYQLVGRLKEVWADLDVLKPSISDPKVIQESRDQDAIVNLLMDEICELVHHVYDKDSESGYLSDSMGLRMIKDVVQQVVRGECSYSAYMDNSVEDSTIMRGLETKGADDPITKKE</sequence>
<accession>A0A8S9PU45</accession>
<organism evidence="1 2">
    <name type="scientific">Brassica cretica</name>
    <name type="common">Mustard</name>
    <dbReference type="NCBI Taxonomy" id="69181"/>
    <lineage>
        <taxon>Eukaryota</taxon>
        <taxon>Viridiplantae</taxon>
        <taxon>Streptophyta</taxon>
        <taxon>Embryophyta</taxon>
        <taxon>Tracheophyta</taxon>
        <taxon>Spermatophyta</taxon>
        <taxon>Magnoliopsida</taxon>
        <taxon>eudicotyledons</taxon>
        <taxon>Gunneridae</taxon>
        <taxon>Pentapetalae</taxon>
        <taxon>rosids</taxon>
        <taxon>malvids</taxon>
        <taxon>Brassicales</taxon>
        <taxon>Brassicaceae</taxon>
        <taxon>Brassiceae</taxon>
        <taxon>Brassica</taxon>
    </lineage>
</organism>
<evidence type="ECO:0000313" key="2">
    <source>
        <dbReference type="Proteomes" id="UP000712600"/>
    </source>
</evidence>
<dbReference type="Proteomes" id="UP000712600">
    <property type="component" value="Unassembled WGS sequence"/>
</dbReference>
<gene>
    <name evidence="1" type="ORF">F2Q69_00023061</name>
</gene>
<evidence type="ECO:0000313" key="1">
    <source>
        <dbReference type="EMBL" id="KAF3535165.1"/>
    </source>
</evidence>
<dbReference type="EMBL" id="QGKX02001290">
    <property type="protein sequence ID" value="KAF3535165.1"/>
    <property type="molecule type" value="Genomic_DNA"/>
</dbReference>
<dbReference type="AlphaFoldDB" id="A0A8S9PU45"/>
<comment type="caution">
    <text evidence="1">The sequence shown here is derived from an EMBL/GenBank/DDBJ whole genome shotgun (WGS) entry which is preliminary data.</text>
</comment>
<proteinExistence type="predicted"/>